<reference evidence="2" key="1">
    <citation type="journal article" date="2021" name="IMA Fungus">
        <title>Genomic characterization of three marine fungi, including Emericellopsis atlantica sp. nov. with signatures of a generalist lifestyle and marine biomass degradation.</title>
        <authorList>
            <person name="Hagestad O.C."/>
            <person name="Hou L."/>
            <person name="Andersen J.H."/>
            <person name="Hansen E.H."/>
            <person name="Altermark B."/>
            <person name="Li C."/>
            <person name="Kuhnert E."/>
            <person name="Cox R.J."/>
            <person name="Crous P.W."/>
            <person name="Spatafora J.W."/>
            <person name="Lail K."/>
            <person name="Amirebrahimi M."/>
            <person name="Lipzen A."/>
            <person name="Pangilinan J."/>
            <person name="Andreopoulos W."/>
            <person name="Hayes R.D."/>
            <person name="Ng V."/>
            <person name="Grigoriev I.V."/>
            <person name="Jackson S.A."/>
            <person name="Sutton T.D.S."/>
            <person name="Dobson A.D.W."/>
            <person name="Rama T."/>
        </authorList>
    </citation>
    <scope>NUCLEOTIDE SEQUENCE</scope>
    <source>
        <strain evidence="2">TRa018bII</strain>
    </source>
</reference>
<evidence type="ECO:0000256" key="1">
    <source>
        <dbReference type="SAM" id="Phobius"/>
    </source>
</evidence>
<keyword evidence="3" id="KW-1185">Reference proteome</keyword>
<organism evidence="2 3">
    <name type="scientific">Amylocarpus encephaloides</name>
    <dbReference type="NCBI Taxonomy" id="45428"/>
    <lineage>
        <taxon>Eukaryota</taxon>
        <taxon>Fungi</taxon>
        <taxon>Dikarya</taxon>
        <taxon>Ascomycota</taxon>
        <taxon>Pezizomycotina</taxon>
        <taxon>Leotiomycetes</taxon>
        <taxon>Helotiales</taxon>
        <taxon>Helotiales incertae sedis</taxon>
        <taxon>Amylocarpus</taxon>
    </lineage>
</organism>
<dbReference type="Proteomes" id="UP000824998">
    <property type="component" value="Unassembled WGS sequence"/>
</dbReference>
<evidence type="ECO:0000313" key="2">
    <source>
        <dbReference type="EMBL" id="KAG9238545.1"/>
    </source>
</evidence>
<proteinExistence type="predicted"/>
<keyword evidence="1" id="KW-1133">Transmembrane helix</keyword>
<keyword evidence="1" id="KW-0472">Membrane</keyword>
<name>A0A9P8C9K0_9HELO</name>
<dbReference type="AlphaFoldDB" id="A0A9P8C9K0"/>
<accession>A0A9P8C9K0</accession>
<comment type="caution">
    <text evidence="2">The sequence shown here is derived from an EMBL/GenBank/DDBJ whole genome shotgun (WGS) entry which is preliminary data.</text>
</comment>
<protein>
    <submittedName>
        <fullName evidence="2">Uncharacterized protein</fullName>
    </submittedName>
</protein>
<gene>
    <name evidence="2" type="ORF">BJ875DRAFT_437325</name>
</gene>
<sequence length="197" mass="20519">MTSMPNHSSTLAPVTITSSASSAITLPSEMAPVHEHLLSSAAKGGVFAGTFCGFVLIGFAFWFRQRHAKRSSKWPAPVGIGEAEPVEKPTGVDLKCPDTVTQIIGSNGRIQDGIAELDAGGQESQELESRAVSVCEKAAAGEDSAEDTIQDQYFERLISGNGNDNGSQIAPTGGVTNAAVREDAGQKMGAAEAVEKK</sequence>
<feature type="transmembrane region" description="Helical" evidence="1">
    <location>
        <begin position="46"/>
        <end position="63"/>
    </location>
</feature>
<keyword evidence="1" id="KW-0812">Transmembrane</keyword>
<evidence type="ECO:0000313" key="3">
    <source>
        <dbReference type="Proteomes" id="UP000824998"/>
    </source>
</evidence>
<dbReference type="EMBL" id="MU251368">
    <property type="protein sequence ID" value="KAG9238545.1"/>
    <property type="molecule type" value="Genomic_DNA"/>
</dbReference>